<sequence length="334" mass="37934">MSKASKILYNLVNHTFDPALRTKVWQWLVHPSNQKEKEEALLSIWNEYPTGANAETYHSLKTTQRKIRENQSPSKQYNLVHKLLRIAAILIIPLLSIAGSYLYIKQNTYNPELIQCFVPEGENQEVILPDGSTVNINSGSILIYPKKFKGDTRTLYLTGEANFTVKKDKEHPFIVSTSYLKVQALGTKFNVQAYSESDKITTTLENGAVKVDKIAGGEDSFILSPNEQLEYNHKTGVFEKRKINAANYSGWTKGELNFINQPLKEILATIQRKYVVDFVINPRLFTSDLYTIKFRQHADINTIMKVLTMTVSGLAYEIDGNTITIYSLNKKGVK</sequence>
<evidence type="ECO:0000313" key="5">
    <source>
        <dbReference type="Proteomes" id="UP000033047"/>
    </source>
</evidence>
<dbReference type="Pfam" id="PF16344">
    <property type="entry name" value="FecR_C"/>
    <property type="match status" value="1"/>
</dbReference>
<comment type="caution">
    <text evidence="4">The sequence shown here is derived from an EMBL/GenBank/DDBJ whole genome shotgun (WGS) entry which is preliminary data.</text>
</comment>
<organism evidence="4 5">
    <name type="scientific">Parabacteroides goldsteinii DSM 19448 = WAL 12034</name>
    <dbReference type="NCBI Taxonomy" id="927665"/>
    <lineage>
        <taxon>Bacteria</taxon>
        <taxon>Pseudomonadati</taxon>
        <taxon>Bacteroidota</taxon>
        <taxon>Bacteroidia</taxon>
        <taxon>Bacteroidales</taxon>
        <taxon>Tannerellaceae</taxon>
        <taxon>Parabacteroides</taxon>
    </lineage>
</organism>
<dbReference type="AlphaFoldDB" id="A0A0F5JFX5"/>
<dbReference type="InterPro" id="IPR006860">
    <property type="entry name" value="FecR"/>
</dbReference>
<evidence type="ECO:0000256" key="1">
    <source>
        <dbReference type="SAM" id="Phobius"/>
    </source>
</evidence>
<evidence type="ECO:0000259" key="3">
    <source>
        <dbReference type="Pfam" id="PF16344"/>
    </source>
</evidence>
<feature type="domain" description="Protein FecR C-terminal" evidence="3">
    <location>
        <begin position="256"/>
        <end position="325"/>
    </location>
</feature>
<dbReference type="RefSeq" id="WP_046146225.1">
    <property type="nucleotide sequence ID" value="NZ_KQ033912.1"/>
</dbReference>
<evidence type="ECO:0000313" key="4">
    <source>
        <dbReference type="EMBL" id="KKB56455.1"/>
    </source>
</evidence>
<dbReference type="PIRSF" id="PIRSF018266">
    <property type="entry name" value="FecR"/>
    <property type="match status" value="1"/>
</dbReference>
<dbReference type="InterPro" id="IPR032508">
    <property type="entry name" value="FecR_C"/>
</dbReference>
<keyword evidence="1" id="KW-1133">Transmembrane helix</keyword>
<dbReference type="GO" id="GO:0016989">
    <property type="term" value="F:sigma factor antagonist activity"/>
    <property type="evidence" value="ECO:0007669"/>
    <property type="project" value="TreeGrafter"/>
</dbReference>
<gene>
    <name evidence="4" type="ORF">HMPREF1535_02431</name>
</gene>
<evidence type="ECO:0008006" key="6">
    <source>
        <dbReference type="Google" id="ProtNLM"/>
    </source>
</evidence>
<dbReference type="STRING" id="927665.HMPREF1535_02431"/>
<feature type="domain" description="FecR protein" evidence="2">
    <location>
        <begin position="119"/>
        <end position="210"/>
    </location>
</feature>
<dbReference type="FunFam" id="2.60.120.1440:FF:000001">
    <property type="entry name" value="Putative anti-sigma factor"/>
    <property type="match status" value="1"/>
</dbReference>
<dbReference type="HOGENOM" id="CLU_050192_2_2_10"/>
<dbReference type="Gene3D" id="2.60.120.1440">
    <property type="match status" value="1"/>
</dbReference>
<protein>
    <recommendedName>
        <fullName evidence="6">FecR protein domain-containing protein</fullName>
    </recommendedName>
</protein>
<name>A0A0F5JFX5_9BACT</name>
<dbReference type="Proteomes" id="UP000033047">
    <property type="component" value="Unassembled WGS sequence"/>
</dbReference>
<evidence type="ECO:0000259" key="2">
    <source>
        <dbReference type="Pfam" id="PF04773"/>
    </source>
</evidence>
<dbReference type="Pfam" id="PF04773">
    <property type="entry name" value="FecR"/>
    <property type="match status" value="1"/>
</dbReference>
<reference evidence="4 5" key="1">
    <citation type="submission" date="2013-04" db="EMBL/GenBank/DDBJ databases">
        <title>The Genome Sequence of Parabacteroides goldsteinii DSM 19448.</title>
        <authorList>
            <consortium name="The Broad Institute Genomics Platform"/>
            <person name="Earl A."/>
            <person name="Ward D."/>
            <person name="Feldgarden M."/>
            <person name="Gevers D."/>
            <person name="Martens E."/>
            <person name="Sakamoto M."/>
            <person name="Benno Y."/>
            <person name="Song Y."/>
            <person name="Liu C."/>
            <person name="Lee J."/>
            <person name="Bolanos M."/>
            <person name="Vaisanen M.L."/>
            <person name="Finegold S.M."/>
            <person name="Walker B."/>
            <person name="Young S."/>
            <person name="Zeng Q."/>
            <person name="Gargeya S."/>
            <person name="Fitzgerald M."/>
            <person name="Haas B."/>
            <person name="Abouelleil A."/>
            <person name="Allen A.W."/>
            <person name="Alvarado L."/>
            <person name="Arachchi H.M."/>
            <person name="Berlin A.M."/>
            <person name="Chapman S.B."/>
            <person name="Gainer-Dewar J."/>
            <person name="Goldberg J."/>
            <person name="Griggs A."/>
            <person name="Gujja S."/>
            <person name="Hansen M."/>
            <person name="Howarth C."/>
            <person name="Imamovic A."/>
            <person name="Ireland A."/>
            <person name="Larimer J."/>
            <person name="McCowan C."/>
            <person name="Murphy C."/>
            <person name="Pearson M."/>
            <person name="Poon T.W."/>
            <person name="Priest M."/>
            <person name="Roberts A."/>
            <person name="Saif S."/>
            <person name="Shea T."/>
            <person name="Sisk P."/>
            <person name="Sykes S."/>
            <person name="Wortman J."/>
            <person name="Nusbaum C."/>
            <person name="Birren B."/>
        </authorList>
    </citation>
    <scope>NUCLEOTIDE SEQUENCE [LARGE SCALE GENOMIC DNA]</scope>
    <source>
        <strain evidence="4 5">DSM 19448</strain>
    </source>
</reference>
<dbReference type="PANTHER" id="PTHR30273:SF2">
    <property type="entry name" value="PROTEIN FECR"/>
    <property type="match status" value="1"/>
</dbReference>
<dbReference type="InterPro" id="IPR012373">
    <property type="entry name" value="Ferrdict_sens_TM"/>
</dbReference>
<proteinExistence type="predicted"/>
<keyword evidence="1" id="KW-0812">Transmembrane</keyword>
<dbReference type="Gene3D" id="3.55.50.30">
    <property type="match status" value="1"/>
</dbReference>
<dbReference type="PATRIC" id="fig|927665.4.peg.2500"/>
<keyword evidence="1" id="KW-0472">Membrane</keyword>
<dbReference type="EMBL" id="AQHV01000011">
    <property type="protein sequence ID" value="KKB56455.1"/>
    <property type="molecule type" value="Genomic_DNA"/>
</dbReference>
<feature type="transmembrane region" description="Helical" evidence="1">
    <location>
        <begin position="83"/>
        <end position="104"/>
    </location>
</feature>
<dbReference type="PANTHER" id="PTHR30273">
    <property type="entry name" value="PERIPLASMIC SIGNAL SENSOR AND SIGMA FACTOR ACTIVATOR FECR-RELATED"/>
    <property type="match status" value="1"/>
</dbReference>
<accession>A0A0F5JFX5</accession>